<evidence type="ECO:0000313" key="2">
    <source>
        <dbReference type="EMBL" id="OGE71721.1"/>
    </source>
</evidence>
<evidence type="ECO:0000256" key="1">
    <source>
        <dbReference type="SAM" id="Phobius"/>
    </source>
</evidence>
<feature type="transmembrane region" description="Helical" evidence="1">
    <location>
        <begin position="23"/>
        <end position="43"/>
    </location>
</feature>
<name>A0A1F5N269_9BACT</name>
<gene>
    <name evidence="2" type="ORF">A2617_02140</name>
</gene>
<dbReference type="Proteomes" id="UP000177135">
    <property type="component" value="Unassembled WGS sequence"/>
</dbReference>
<sequence>MAQVTIQLLLLITNLKMKTKKTLLTILIIIFLLAAVGASVYLVSKPQIFKSRASTNLSDAFEITDTNGNTIICQEDRCATKSLYINFKINNLTPLKPSP</sequence>
<protein>
    <submittedName>
        <fullName evidence="2">Uncharacterized protein</fullName>
    </submittedName>
</protein>
<organism evidence="2 3">
    <name type="scientific">Candidatus Daviesbacteria bacterium RIFOXYD1_FULL_41_10</name>
    <dbReference type="NCBI Taxonomy" id="1797801"/>
    <lineage>
        <taxon>Bacteria</taxon>
        <taxon>Candidatus Daviesiibacteriota</taxon>
    </lineage>
</organism>
<proteinExistence type="predicted"/>
<dbReference type="AlphaFoldDB" id="A0A1F5N269"/>
<keyword evidence="1" id="KW-0472">Membrane</keyword>
<accession>A0A1F5N269</accession>
<reference evidence="2 3" key="1">
    <citation type="journal article" date="2016" name="Nat. Commun.">
        <title>Thousands of microbial genomes shed light on interconnected biogeochemical processes in an aquifer system.</title>
        <authorList>
            <person name="Anantharaman K."/>
            <person name="Brown C.T."/>
            <person name="Hug L.A."/>
            <person name="Sharon I."/>
            <person name="Castelle C.J."/>
            <person name="Probst A.J."/>
            <person name="Thomas B.C."/>
            <person name="Singh A."/>
            <person name="Wilkins M.J."/>
            <person name="Karaoz U."/>
            <person name="Brodie E.L."/>
            <person name="Williams K.H."/>
            <person name="Hubbard S.S."/>
            <person name="Banfield J.F."/>
        </authorList>
    </citation>
    <scope>NUCLEOTIDE SEQUENCE [LARGE SCALE GENOMIC DNA]</scope>
</reference>
<comment type="caution">
    <text evidence="2">The sequence shown here is derived from an EMBL/GenBank/DDBJ whole genome shotgun (WGS) entry which is preliminary data.</text>
</comment>
<dbReference type="EMBL" id="MFEC01000007">
    <property type="protein sequence ID" value="OGE71721.1"/>
    <property type="molecule type" value="Genomic_DNA"/>
</dbReference>
<evidence type="ECO:0000313" key="3">
    <source>
        <dbReference type="Proteomes" id="UP000177135"/>
    </source>
</evidence>
<keyword evidence="1" id="KW-0812">Transmembrane</keyword>
<keyword evidence="1" id="KW-1133">Transmembrane helix</keyword>